<evidence type="ECO:0000256" key="1">
    <source>
        <dbReference type="ARBA" id="ARBA00001806"/>
    </source>
</evidence>
<feature type="compositionally biased region" description="Basic and acidic residues" evidence="14">
    <location>
        <begin position="1"/>
        <end position="13"/>
    </location>
</feature>
<dbReference type="InterPro" id="IPR011043">
    <property type="entry name" value="Gal_Oxase/kelch_b-propeller"/>
</dbReference>
<evidence type="ECO:0000256" key="11">
    <source>
        <dbReference type="ARBA" id="ARBA00029750"/>
    </source>
</evidence>
<proteinExistence type="inferred from homology"/>
<accession>A0A8C6XCU8</accession>
<sequence>MGGRRRELREGARPLHPRPSPRVSDTGDSSAVSKKSAATLGYTSDRFVMQLLPRGSPRRAPAIHRGYHVRARAVERSVRAFLLSTRSHSRRQVVSLGAGWDSLYFCLKDAGLLAGSGGRFFEVDLPEVASRKAARISSSAELRALAGGVGGPEYSGDGYHLLGVDLSDLALLEEALRAAGLDPATPTLILAEVVLPYMEVERSDALIQWAAGHFLRACFILYEQIHPSDPFGRIMQSHFSRLQSPLRSLISYPDCKAQQMRFLQRGWTECHIVDMNEFYRSFVPGEEQKRIQALEPFDEFEEWHLKCSHYFILAASKGAASFAPPVFSRMEGKSGAVTGLKRYGHCSVLLTPDIILTTGGFGDHGGRHCRLTELHILVKHQGGWRSGNVRLAELEMAWDGRLFHTVNMLRSGWAVVLGGRKSPESPALPPLRLKGLADADPLNPVIELTPLLPVEGLVGLSVPRWRHTATVVTQEGQAYLFVYGGCTSGQSVLTDWHFLHLEGLHCQQIPVEGPVPAGRHSHSACSWAGGVLIAGGLAASEELLGSLLFLKPAGRGFRWHSLETCPPLTPRYSHTAHVHRGNLLLVGGVWLSPPLVPGVAVIDLETRALAEYRIDTTFLEWPLMLHNHSSVIVPDTEEMILTGGGGNCFSFGTHLNWSPVRLDLSSIWRAGV</sequence>
<dbReference type="Ensembl" id="ENSNNAT00000012988.1">
    <property type="protein sequence ID" value="ENSNNAP00000012409.1"/>
    <property type="gene ID" value="ENSNNAG00000008289.1"/>
</dbReference>
<dbReference type="SUPFAM" id="SSF50965">
    <property type="entry name" value="Galactose oxidase, central domain"/>
    <property type="match status" value="1"/>
</dbReference>
<reference evidence="15" key="1">
    <citation type="submission" date="2025-08" db="UniProtKB">
        <authorList>
            <consortium name="Ensembl"/>
        </authorList>
    </citation>
    <scope>IDENTIFICATION</scope>
</reference>
<reference evidence="15" key="2">
    <citation type="submission" date="2025-09" db="UniProtKB">
        <authorList>
            <consortium name="Ensembl"/>
        </authorList>
    </citation>
    <scope>IDENTIFICATION</scope>
</reference>
<dbReference type="SUPFAM" id="SSF53335">
    <property type="entry name" value="S-adenosyl-L-methionine-dependent methyltransferases"/>
    <property type="match status" value="1"/>
</dbReference>
<keyword evidence="16" id="KW-1185">Reference proteome</keyword>
<dbReference type="EC" id="2.1.1.290" evidence="5"/>
<organism evidence="15 16">
    <name type="scientific">Naja naja</name>
    <name type="common">Indian cobra</name>
    <dbReference type="NCBI Taxonomy" id="35670"/>
    <lineage>
        <taxon>Eukaryota</taxon>
        <taxon>Metazoa</taxon>
        <taxon>Chordata</taxon>
        <taxon>Craniata</taxon>
        <taxon>Vertebrata</taxon>
        <taxon>Euteleostomi</taxon>
        <taxon>Lepidosauria</taxon>
        <taxon>Squamata</taxon>
        <taxon>Bifurcata</taxon>
        <taxon>Unidentata</taxon>
        <taxon>Episquamata</taxon>
        <taxon>Toxicofera</taxon>
        <taxon>Serpentes</taxon>
        <taxon>Colubroidea</taxon>
        <taxon>Elapidae</taxon>
        <taxon>Elapinae</taxon>
        <taxon>Naja</taxon>
    </lineage>
</organism>
<keyword evidence="7" id="KW-0489">Methyltransferase</keyword>
<protein>
    <recommendedName>
        <fullName evidence="6">tRNA wybutosine-synthesizing protein 4</fullName>
        <ecNumber evidence="5">2.1.1.290</ecNumber>
        <ecNumber evidence="4">2.3.1.231</ecNumber>
    </recommendedName>
    <alternativeName>
        <fullName evidence="12">tRNA(Phe) (7-(3-amino-3-(methoxycarbonyl)propyl)wyosine(37)-N)-methoxycarbonyltransferase</fullName>
    </alternativeName>
    <alternativeName>
        <fullName evidence="11">tRNA(Phe) (7-(3-amino-3-carboxypropyl)wyosine(37)-O)-methyltransferase</fullName>
    </alternativeName>
</protein>
<keyword evidence="10" id="KW-0819">tRNA processing</keyword>
<evidence type="ECO:0000256" key="4">
    <source>
        <dbReference type="ARBA" id="ARBA00012155"/>
    </source>
</evidence>
<dbReference type="PANTHER" id="PTHR46529:SF1">
    <property type="entry name" value="TRNA WYBUTOSINE-SYNTHESIZING PROTEIN 4"/>
    <property type="match status" value="1"/>
</dbReference>
<evidence type="ECO:0000256" key="13">
    <source>
        <dbReference type="ARBA" id="ARBA00049250"/>
    </source>
</evidence>
<dbReference type="PANTHER" id="PTHR46529">
    <property type="entry name" value="TRNA WYBUTOSINE-SYNTHESIZING PROTEIN 4"/>
    <property type="match status" value="1"/>
</dbReference>
<dbReference type="AlphaFoldDB" id="A0A8C6XCU8"/>
<feature type="region of interest" description="Disordered" evidence="14">
    <location>
        <begin position="1"/>
        <end position="35"/>
    </location>
</feature>
<evidence type="ECO:0000256" key="2">
    <source>
        <dbReference type="ARBA" id="ARBA00004797"/>
    </source>
</evidence>
<dbReference type="Proteomes" id="UP000694559">
    <property type="component" value="Unplaced"/>
</dbReference>
<dbReference type="OrthoDB" id="203237at2759"/>
<comment type="similarity">
    <text evidence="3">Belongs to the methyltransferase superfamily. LCMT family.</text>
</comment>
<evidence type="ECO:0000256" key="7">
    <source>
        <dbReference type="ARBA" id="ARBA00022603"/>
    </source>
</evidence>
<dbReference type="Pfam" id="PF04072">
    <property type="entry name" value="LCM"/>
    <property type="match status" value="1"/>
</dbReference>
<evidence type="ECO:0000256" key="5">
    <source>
        <dbReference type="ARBA" id="ARBA00012779"/>
    </source>
</evidence>
<evidence type="ECO:0000256" key="8">
    <source>
        <dbReference type="ARBA" id="ARBA00022679"/>
    </source>
</evidence>
<dbReference type="OMA" id="FCILEQF"/>
<dbReference type="UniPathway" id="UPA00375"/>
<dbReference type="EC" id="2.3.1.231" evidence="4"/>
<comment type="pathway">
    <text evidence="2">tRNA modification; wybutosine-tRNA(Phe) biosynthesis.</text>
</comment>
<dbReference type="Gene3D" id="3.40.50.150">
    <property type="entry name" value="Vaccinia Virus protein VP39"/>
    <property type="match status" value="1"/>
</dbReference>
<evidence type="ECO:0000256" key="10">
    <source>
        <dbReference type="ARBA" id="ARBA00022694"/>
    </source>
</evidence>
<dbReference type="InterPro" id="IPR015915">
    <property type="entry name" value="Kelch-typ_b-propeller"/>
</dbReference>
<comment type="catalytic activity">
    <reaction evidence="13">
        <text>7-[(3S)-(3-amino-3-methoxycarbonyl)propyl]wyosine(37) in tRNA(Phe) + S-adenosyl-L-methionine + CO2 = wybutosine(37) in tRNA(Phe) + S-adenosyl-L-homocysteine + 2 H(+)</text>
        <dbReference type="Rhea" id="RHEA:37119"/>
        <dbReference type="Rhea" id="RHEA-COMP:11844"/>
        <dbReference type="Rhea" id="RHEA-COMP:11847"/>
        <dbReference type="ChEBI" id="CHEBI:15378"/>
        <dbReference type="ChEBI" id="CHEBI:16526"/>
        <dbReference type="ChEBI" id="CHEBI:57856"/>
        <dbReference type="ChEBI" id="CHEBI:59789"/>
        <dbReference type="ChEBI" id="CHEBI:73544"/>
        <dbReference type="ChEBI" id="CHEBI:74275"/>
        <dbReference type="EC" id="2.3.1.231"/>
    </reaction>
</comment>
<evidence type="ECO:0000256" key="3">
    <source>
        <dbReference type="ARBA" id="ARBA00010703"/>
    </source>
</evidence>
<comment type="catalytic activity">
    <reaction evidence="1">
        <text>7-[(3S)-3-amino-3-carboxypropyl]wyosine(37) in tRNA(Phe) + S-adenosyl-L-methionine = 7-[(3S)-(3-amino-3-methoxycarbonyl)propyl]wyosine(37) in tRNA(Phe) + S-adenosyl-L-homocysteine</text>
        <dbReference type="Rhea" id="RHEA:36903"/>
        <dbReference type="Rhea" id="RHEA-COMP:10379"/>
        <dbReference type="Rhea" id="RHEA-COMP:11844"/>
        <dbReference type="ChEBI" id="CHEBI:57856"/>
        <dbReference type="ChEBI" id="CHEBI:59789"/>
        <dbReference type="ChEBI" id="CHEBI:73543"/>
        <dbReference type="ChEBI" id="CHEBI:74275"/>
        <dbReference type="EC" id="2.1.1.290"/>
    </reaction>
</comment>
<evidence type="ECO:0000313" key="16">
    <source>
        <dbReference type="Proteomes" id="UP000694559"/>
    </source>
</evidence>
<keyword evidence="8" id="KW-0808">Transferase</keyword>
<evidence type="ECO:0000256" key="12">
    <source>
        <dbReference type="ARBA" id="ARBA00030847"/>
    </source>
</evidence>
<evidence type="ECO:0000256" key="6">
    <source>
        <dbReference type="ARBA" id="ARBA00018045"/>
    </source>
</evidence>
<evidence type="ECO:0000313" key="15">
    <source>
        <dbReference type="Ensembl" id="ENSNNAP00000012409.1"/>
    </source>
</evidence>
<dbReference type="GO" id="GO:0008175">
    <property type="term" value="F:tRNA methyltransferase activity"/>
    <property type="evidence" value="ECO:0007669"/>
    <property type="project" value="TreeGrafter"/>
</dbReference>
<dbReference type="GO" id="GO:0030488">
    <property type="term" value="P:tRNA methylation"/>
    <property type="evidence" value="ECO:0007669"/>
    <property type="project" value="TreeGrafter"/>
</dbReference>
<dbReference type="InterPro" id="IPR007213">
    <property type="entry name" value="Ppm1/Ppm2/Tcmp"/>
</dbReference>
<dbReference type="GeneTree" id="ENSGT00940000162599"/>
<keyword evidence="9" id="KW-0949">S-adenosyl-L-methionine</keyword>
<dbReference type="GO" id="GO:0031591">
    <property type="term" value="P:wybutosine biosynthetic process"/>
    <property type="evidence" value="ECO:0007669"/>
    <property type="project" value="TreeGrafter"/>
</dbReference>
<name>A0A8C6XCU8_NAJNA</name>
<dbReference type="SUPFAM" id="SSF117281">
    <property type="entry name" value="Kelch motif"/>
    <property type="match status" value="1"/>
</dbReference>
<evidence type="ECO:0000256" key="14">
    <source>
        <dbReference type="SAM" id="MobiDB-lite"/>
    </source>
</evidence>
<evidence type="ECO:0000256" key="9">
    <source>
        <dbReference type="ARBA" id="ARBA00022691"/>
    </source>
</evidence>
<dbReference type="InterPro" id="IPR029063">
    <property type="entry name" value="SAM-dependent_MTases_sf"/>
</dbReference>
<gene>
    <name evidence="15" type="primary">LCMT2</name>
</gene>
<dbReference type="Pfam" id="PF24681">
    <property type="entry name" value="Kelch_KLHDC2_KLHL20_DRC7"/>
    <property type="match status" value="1"/>
</dbReference>
<dbReference type="Gene3D" id="2.120.10.80">
    <property type="entry name" value="Kelch-type beta propeller"/>
    <property type="match status" value="1"/>
</dbReference>